<evidence type="ECO:0000259" key="2">
    <source>
        <dbReference type="Pfam" id="PF03886"/>
    </source>
</evidence>
<evidence type="ECO:0000256" key="1">
    <source>
        <dbReference type="SAM" id="SignalP"/>
    </source>
</evidence>
<keyword evidence="1" id="KW-0732">Signal</keyword>
<proteinExistence type="predicted"/>
<accession>A0A175R6R1</accession>
<name>A0A175R6R1_9HYPH</name>
<dbReference type="InterPro" id="IPR005586">
    <property type="entry name" value="ABC_trans_aux"/>
</dbReference>
<dbReference type="PATRIC" id="fig|401562.3.peg.2272"/>
<dbReference type="Pfam" id="PF03886">
    <property type="entry name" value="ABC_trans_aux"/>
    <property type="match status" value="1"/>
</dbReference>
<dbReference type="AlphaFoldDB" id="A0A175R6R1"/>
<comment type="caution">
    <text evidence="3">The sequence shown here is derived from an EMBL/GenBank/DDBJ whole genome shotgun (WGS) entry which is preliminary data.</text>
</comment>
<evidence type="ECO:0000313" key="3">
    <source>
        <dbReference type="EMBL" id="KTQ95184.1"/>
    </source>
</evidence>
<evidence type="ECO:0000313" key="4">
    <source>
        <dbReference type="Proteomes" id="UP000078272"/>
    </source>
</evidence>
<dbReference type="EMBL" id="LDPZ01000024">
    <property type="protein sequence ID" value="KTQ95184.1"/>
    <property type="molecule type" value="Genomic_DNA"/>
</dbReference>
<feature type="chain" id="PRO_5008041741" evidence="1">
    <location>
        <begin position="26"/>
        <end position="198"/>
    </location>
</feature>
<dbReference type="Proteomes" id="UP000078272">
    <property type="component" value="Unassembled WGS sequence"/>
</dbReference>
<feature type="domain" description="ABC-type transport auxiliary lipoprotein component" evidence="2">
    <location>
        <begin position="32"/>
        <end position="191"/>
    </location>
</feature>
<dbReference type="OrthoDB" id="9808689at2"/>
<reference evidence="3 4" key="1">
    <citation type="journal article" date="2016" name="Front. Microbiol.">
        <title>Genomic Resource of Rice Seed Associated Bacteria.</title>
        <authorList>
            <person name="Midha S."/>
            <person name="Bansal K."/>
            <person name="Sharma S."/>
            <person name="Kumar N."/>
            <person name="Patil P.P."/>
            <person name="Chaudhry V."/>
            <person name="Patil P.B."/>
        </authorList>
    </citation>
    <scope>NUCLEOTIDE SEQUENCE [LARGE SCALE GENOMIC DNA]</scope>
    <source>
        <strain evidence="3 4">NS226</strain>
    </source>
</reference>
<dbReference type="PROSITE" id="PS51257">
    <property type="entry name" value="PROKAR_LIPOPROTEIN"/>
    <property type="match status" value="1"/>
</dbReference>
<sequence>MARQPSLQIVSVSLLAMLLSGCASLKEPPATFELSAPPPAATRSAATRAQILIPEPTAAKSLDSQQIVVRPTPQTIETLAASQWSDRLPRLVQLRLLQAFQNTGRVGAVGVPGQGLAIDYQIVTELRRFEVTVDGGSMAVVEIAVKALNDKTGVVRATRIFRGTAPLAGTGNAAYVAALDKAFGEVADEIVGWTLKLI</sequence>
<dbReference type="SUPFAM" id="SSF159594">
    <property type="entry name" value="XCC0632-like"/>
    <property type="match status" value="1"/>
</dbReference>
<feature type="signal peptide" evidence="1">
    <location>
        <begin position="1"/>
        <end position="25"/>
    </location>
</feature>
<organism evidence="3 4">
    <name type="scientific">Aureimonas ureilytica</name>
    <dbReference type="NCBI Taxonomy" id="401562"/>
    <lineage>
        <taxon>Bacteria</taxon>
        <taxon>Pseudomonadati</taxon>
        <taxon>Pseudomonadota</taxon>
        <taxon>Alphaproteobacteria</taxon>
        <taxon>Hyphomicrobiales</taxon>
        <taxon>Aurantimonadaceae</taxon>
        <taxon>Aureimonas</taxon>
    </lineage>
</organism>
<dbReference type="STRING" id="401562.NS365_07130"/>
<dbReference type="Gene3D" id="3.40.50.10610">
    <property type="entry name" value="ABC-type transport auxiliary lipoprotein component"/>
    <property type="match status" value="1"/>
</dbReference>
<dbReference type="RefSeq" id="WP_058635410.1">
    <property type="nucleotide sequence ID" value="NZ_LDPZ01000024.1"/>
</dbReference>
<protein>
    <submittedName>
        <fullName evidence="3">ABC transporter</fullName>
    </submittedName>
</protein>
<gene>
    <name evidence="3" type="ORF">NS226_13505</name>
</gene>